<evidence type="ECO:0000256" key="3">
    <source>
        <dbReference type="ARBA" id="ARBA00023295"/>
    </source>
</evidence>
<dbReference type="Gene3D" id="3.20.20.80">
    <property type="entry name" value="Glycosidases"/>
    <property type="match status" value="1"/>
</dbReference>
<feature type="domain" description="Glycoside hydrolase 35 catalytic" evidence="4">
    <location>
        <begin position="12"/>
        <end position="331"/>
    </location>
</feature>
<dbReference type="InterPro" id="IPR031330">
    <property type="entry name" value="Gly_Hdrlase_35_cat"/>
</dbReference>
<dbReference type="SUPFAM" id="SSF49785">
    <property type="entry name" value="Galactose-binding domain-like"/>
    <property type="match status" value="1"/>
</dbReference>
<evidence type="ECO:0000256" key="1">
    <source>
        <dbReference type="ARBA" id="ARBA00009809"/>
    </source>
</evidence>
<dbReference type="Proteomes" id="UP000236162">
    <property type="component" value="Unassembled WGS sequence"/>
</dbReference>
<dbReference type="SUPFAM" id="SSF51445">
    <property type="entry name" value="(Trans)glycosidases"/>
    <property type="match status" value="1"/>
</dbReference>
<dbReference type="InterPro" id="IPR001944">
    <property type="entry name" value="Glycoside_Hdrlase_35"/>
</dbReference>
<keyword evidence="2" id="KW-0378">Hydrolase</keyword>
<dbReference type="InterPro" id="IPR019801">
    <property type="entry name" value="Glyco_hydro_35_CS"/>
</dbReference>
<gene>
    <name evidence="7" type="ORF">LPPLD21_02113</name>
</gene>
<dbReference type="Gene3D" id="2.60.120.260">
    <property type="entry name" value="Galactose-binding domain-like"/>
    <property type="match status" value="2"/>
</dbReference>
<reference evidence="7 8" key="1">
    <citation type="submission" date="2017-04" db="EMBL/GenBank/DDBJ databases">
        <title>In vitro and in silico characterization of Lactobacillus paraplantarum D2-1, a starter culture for soymilk fermentation.</title>
        <authorList>
            <person name="Endo A."/>
            <person name="Sasaki F."/>
            <person name="Maeno S."/>
            <person name="Kanesaki Y."/>
            <person name="Kubota E."/>
            <person name="Torres G.A."/>
            <person name="Tomita S."/>
            <person name="Nakagawa J."/>
        </authorList>
    </citation>
    <scope>NUCLEOTIDE SEQUENCE [LARGE SCALE GENOMIC DNA]</scope>
    <source>
        <strain evidence="7 8">D2-1</strain>
    </source>
</reference>
<feature type="domain" description="Beta-galactosidase 1-like first all-beta" evidence="5">
    <location>
        <begin position="378"/>
        <end position="484"/>
    </location>
</feature>
<protein>
    <submittedName>
        <fullName evidence="7">Beta-galactosidase</fullName>
    </submittedName>
</protein>
<dbReference type="Pfam" id="PF21317">
    <property type="entry name" value="BetaGal_ABD_1"/>
    <property type="match status" value="1"/>
</dbReference>
<dbReference type="PROSITE" id="PS01182">
    <property type="entry name" value="GLYCOSYL_HYDROL_F35"/>
    <property type="match status" value="1"/>
</dbReference>
<comment type="similarity">
    <text evidence="1">Belongs to the glycosyl hydrolase 35 family.</text>
</comment>
<organism evidence="7 8">
    <name type="scientific">Lactiplantibacillus paraplantarum</name>
    <dbReference type="NCBI Taxonomy" id="60520"/>
    <lineage>
        <taxon>Bacteria</taxon>
        <taxon>Bacillati</taxon>
        <taxon>Bacillota</taxon>
        <taxon>Bacilli</taxon>
        <taxon>Lactobacillales</taxon>
        <taxon>Lactobacillaceae</taxon>
        <taxon>Lactiplantibacillus</taxon>
    </lineage>
</organism>
<keyword evidence="8" id="KW-1185">Reference proteome</keyword>
<dbReference type="PANTHER" id="PTHR23421">
    <property type="entry name" value="BETA-GALACTOSIDASE RELATED"/>
    <property type="match status" value="1"/>
</dbReference>
<feature type="domain" description="Beta-galactosidase galactose-binding" evidence="6">
    <location>
        <begin position="508"/>
        <end position="562"/>
    </location>
</feature>
<evidence type="ECO:0000313" key="7">
    <source>
        <dbReference type="EMBL" id="GBF02563.1"/>
    </source>
</evidence>
<evidence type="ECO:0000259" key="5">
    <source>
        <dbReference type="Pfam" id="PF21317"/>
    </source>
</evidence>
<dbReference type="Pfam" id="PF01301">
    <property type="entry name" value="Glyco_hydro_35"/>
    <property type="match status" value="1"/>
</dbReference>
<dbReference type="InterPro" id="IPR048913">
    <property type="entry name" value="BetaGal_gal-bd"/>
</dbReference>
<dbReference type="PIRSF" id="PIRSF006336">
    <property type="entry name" value="B-gal"/>
    <property type="match status" value="1"/>
</dbReference>
<evidence type="ECO:0000259" key="6">
    <source>
        <dbReference type="Pfam" id="PF21467"/>
    </source>
</evidence>
<dbReference type="EMBL" id="BDOR01000012">
    <property type="protein sequence ID" value="GBF02563.1"/>
    <property type="molecule type" value="Genomic_DNA"/>
</dbReference>
<evidence type="ECO:0000313" key="8">
    <source>
        <dbReference type="Proteomes" id="UP000236162"/>
    </source>
</evidence>
<accession>A0ABQ0NBU8</accession>
<dbReference type="InterPro" id="IPR026283">
    <property type="entry name" value="B-gal_1-like"/>
</dbReference>
<dbReference type="Pfam" id="PF21467">
    <property type="entry name" value="BetaGal_gal-bd"/>
    <property type="match status" value="1"/>
</dbReference>
<evidence type="ECO:0000259" key="4">
    <source>
        <dbReference type="Pfam" id="PF01301"/>
    </source>
</evidence>
<dbReference type="InterPro" id="IPR017853">
    <property type="entry name" value="GH"/>
</dbReference>
<keyword evidence="3" id="KW-0326">Glycosidase</keyword>
<comment type="caution">
    <text evidence="7">The sequence shown here is derived from an EMBL/GenBank/DDBJ whole genome shotgun (WGS) entry which is preliminary data.</text>
</comment>
<dbReference type="PRINTS" id="PR00742">
    <property type="entry name" value="GLHYDRLASE35"/>
</dbReference>
<evidence type="ECO:0000256" key="2">
    <source>
        <dbReference type="ARBA" id="ARBA00022801"/>
    </source>
</evidence>
<sequence>MMKKETFEIKKEFLLNGQPFNIYSGAVHYFRIAPSEWRDTLEKLKSAGLNTVETYIPWNVHEPQEGQFVFEGRYDIGKFVKLAQSLGLYVILRPSPYICAEWEFGGLPAWLLQYHDMVVRSNTPRFMEKVANYYEALFKVLVPLQITHGGPVLMMQVENEYGSFGNDKAYLRHIKSLMETNGVDVPLFTADGSWQQALKAGSLIEDDVFVTANFGSKSRENLTELRQFILMHHKNWPLMCMEFWDGWFNRWQEDIITRSANSFQTDLTELVKEQASFNLYMFRGGTNFGFFNGCSSRQNVDYPQITSYDYDAVFHEDGRPSEKYCKLQTILNVKESTPKTIDIGAYSQPSLVNQVNLVDVLDQVGEYKESVSPISFEFGSGYGYMFYQTRVAGDNQMEKLQLLDVADRADIYIDRELVASQYQKTLGQPIEANLTPDSLVQILVENAGRVNYGTRLLSPSEQKGIRTGMTVDRHLHSGWKQWAIDLTRLSHLNWQTSANINYGPSLSRFVFDVDRVHATYLDCSQLGKGMVVLNGINLGHYWQAGPTQALYIPKDFLKLGKNELIVFETTEQDVTQVSFTNQQEVKINA</sequence>
<dbReference type="InterPro" id="IPR048912">
    <property type="entry name" value="BetaGal1-like_ABD1"/>
</dbReference>
<name>A0ABQ0NBU8_9LACO</name>
<dbReference type="InterPro" id="IPR008979">
    <property type="entry name" value="Galactose-bd-like_sf"/>
</dbReference>
<proteinExistence type="inferred from homology"/>